<evidence type="ECO:0000256" key="2">
    <source>
        <dbReference type="ARBA" id="ARBA00023242"/>
    </source>
</evidence>
<organism evidence="6 7">
    <name type="scientific">Crotalaria pallida</name>
    <name type="common">Smooth rattlebox</name>
    <name type="synonym">Crotalaria striata</name>
    <dbReference type="NCBI Taxonomy" id="3830"/>
    <lineage>
        <taxon>Eukaryota</taxon>
        <taxon>Viridiplantae</taxon>
        <taxon>Streptophyta</taxon>
        <taxon>Embryophyta</taxon>
        <taxon>Tracheophyta</taxon>
        <taxon>Spermatophyta</taxon>
        <taxon>Magnoliopsida</taxon>
        <taxon>eudicotyledons</taxon>
        <taxon>Gunneridae</taxon>
        <taxon>Pentapetalae</taxon>
        <taxon>rosids</taxon>
        <taxon>fabids</taxon>
        <taxon>Fabales</taxon>
        <taxon>Fabaceae</taxon>
        <taxon>Papilionoideae</taxon>
        <taxon>50 kb inversion clade</taxon>
        <taxon>genistoids sensu lato</taxon>
        <taxon>core genistoids</taxon>
        <taxon>Crotalarieae</taxon>
        <taxon>Crotalaria</taxon>
    </lineage>
</organism>
<dbReference type="InterPro" id="IPR003105">
    <property type="entry name" value="SRA_YDG"/>
</dbReference>
<dbReference type="EMBL" id="JAYWIO010000007">
    <property type="protein sequence ID" value="KAK7252704.1"/>
    <property type="molecule type" value="Genomic_DNA"/>
</dbReference>
<accession>A0AAN9EE10</accession>
<dbReference type="GO" id="GO:0042054">
    <property type="term" value="F:histone methyltransferase activity"/>
    <property type="evidence" value="ECO:0007669"/>
    <property type="project" value="TreeGrafter"/>
</dbReference>
<dbReference type="GO" id="GO:0000775">
    <property type="term" value="C:chromosome, centromeric region"/>
    <property type="evidence" value="ECO:0007669"/>
    <property type="project" value="UniProtKB-SubCell"/>
</dbReference>
<protein>
    <recommendedName>
        <fullName evidence="5">YDG domain-containing protein</fullName>
    </recommendedName>
</protein>
<keyword evidence="2 3" id="KW-0539">Nucleus</keyword>
<proteinExistence type="predicted"/>
<dbReference type="InterPro" id="IPR015947">
    <property type="entry name" value="PUA-like_sf"/>
</dbReference>
<dbReference type="GO" id="GO:0005634">
    <property type="term" value="C:nucleus"/>
    <property type="evidence" value="ECO:0007669"/>
    <property type="project" value="UniProtKB-SubCell"/>
</dbReference>
<comment type="caution">
    <text evidence="6">The sequence shown here is derived from an EMBL/GenBank/DDBJ whole genome shotgun (WGS) entry which is preliminary data.</text>
</comment>
<dbReference type="PANTHER" id="PTHR45660:SF46">
    <property type="entry name" value="HISTONE-LYSINE N-METHYLTRANSFERASE, H3 LYSINE-9 SPECIFIC SUVH6"/>
    <property type="match status" value="1"/>
</dbReference>
<dbReference type="PROSITE" id="PS51015">
    <property type="entry name" value="YDG"/>
    <property type="match status" value="1"/>
</dbReference>
<dbReference type="AlphaFoldDB" id="A0AAN9EE10"/>
<dbReference type="InterPro" id="IPR036987">
    <property type="entry name" value="SRA-YDG_sf"/>
</dbReference>
<evidence type="ECO:0000313" key="7">
    <source>
        <dbReference type="Proteomes" id="UP001372338"/>
    </source>
</evidence>
<evidence type="ECO:0000313" key="6">
    <source>
        <dbReference type="EMBL" id="KAK7252704.1"/>
    </source>
</evidence>
<dbReference type="Proteomes" id="UP001372338">
    <property type="component" value="Unassembled WGS sequence"/>
</dbReference>
<feature type="region of interest" description="Disordered" evidence="4">
    <location>
        <begin position="1"/>
        <end position="24"/>
    </location>
</feature>
<dbReference type="SUPFAM" id="SSF88697">
    <property type="entry name" value="PUA domain-like"/>
    <property type="match status" value="1"/>
</dbReference>
<feature type="domain" description="YDG" evidence="5">
    <location>
        <begin position="637"/>
        <end position="780"/>
    </location>
</feature>
<feature type="compositionally biased region" description="Basic and acidic residues" evidence="4">
    <location>
        <begin position="10"/>
        <end position="22"/>
    </location>
</feature>
<dbReference type="SMART" id="SM00466">
    <property type="entry name" value="SRA"/>
    <property type="match status" value="1"/>
</dbReference>
<evidence type="ECO:0000256" key="3">
    <source>
        <dbReference type="PROSITE-ProRule" id="PRU00358"/>
    </source>
</evidence>
<feature type="region of interest" description="Disordered" evidence="4">
    <location>
        <begin position="466"/>
        <end position="487"/>
    </location>
</feature>
<sequence>MAASDNNGYSEERSGKRLKENEDCTSLSRTISKRQKVCAIRDFPDGCGPFASSVDPVLNVDIADFSSVNKDDSQHSELKKDSFLTETLCQTADYSLTNENPVVSSCPVDGLPLANGDPVDGFPLALEDTGLTLGQTMDCSLKNENPAVSSHHVDGFLLENNDPAEVPLVGMNALEDTGLTLGQTTDCSLKNENPVFSSPHMDGLPSANDDPEKALLVGMEALENTGLTVIANSVKCESSMSKPLSPIGEVALSGGSKSLCNVIVSGSSASIEKATHRRYVPHKKRPAIRDFPPFCGRNAPFLSKDELLKEISLNNKRVGQQNLAVDDNSLEKIATFDLKEKENNIQDENACVRKLVDTVKADPDSKKVRRFEPSGSKLAQENTREKFHTLPQESNHHLVEINSKTVVEEGNGDPVQVEGTSGPEIMACPEVQIMTSKVKFIDGASENKGKKDGFFSRLDRSKVAIKGKYAPNHSGQESLKKVEGTSGPEITACPEVQIMTAKVKFIDGASENNGKKEVFLARLDRSKTAIKGKCAPNHSGQESSKKVKGIAASDGMGQSHGLNASVPSSGHGSFGGRENGSNVARDKVMRTLRMFRKLLQELECNSIERANRRIDLQAAKILKDSKKYVNTGNQILGSIPGVEVGDEFQYRVELNMIGLHRQIQGGIDYVKLKGKIVASSIVASGGYADELDSSDELIYTGQGGNVMCVGKEPEDQKLERGNLALKNSIEEKNPVRVIRGYEAMTGKPKALVYDGLYLVQSCWQDRGPHGKLVYQFRLRRIPGQRELAMKKKKSKMWY</sequence>
<comment type="subcellular location">
    <subcellularLocation>
        <location evidence="1">Chromosome</location>
        <location evidence="1">Centromere</location>
    </subcellularLocation>
    <subcellularLocation>
        <location evidence="3">Nucleus</location>
    </subcellularLocation>
</comment>
<evidence type="ECO:0000259" key="5">
    <source>
        <dbReference type="PROSITE" id="PS51015"/>
    </source>
</evidence>
<reference evidence="6 7" key="1">
    <citation type="submission" date="2024-01" db="EMBL/GenBank/DDBJ databases">
        <title>The genomes of 5 underutilized Papilionoideae crops provide insights into root nodulation and disease resistanc.</title>
        <authorList>
            <person name="Yuan L."/>
        </authorList>
    </citation>
    <scope>NUCLEOTIDE SEQUENCE [LARGE SCALE GENOMIC DNA]</scope>
    <source>
        <strain evidence="6">ZHUSHIDOU_FW_LH</strain>
        <tissue evidence="6">Leaf</tissue>
    </source>
</reference>
<dbReference type="PANTHER" id="PTHR45660">
    <property type="entry name" value="HISTONE-LYSINE N-METHYLTRANSFERASE SETMAR"/>
    <property type="match status" value="1"/>
</dbReference>
<keyword evidence="7" id="KW-1185">Reference proteome</keyword>
<evidence type="ECO:0000256" key="4">
    <source>
        <dbReference type="SAM" id="MobiDB-lite"/>
    </source>
</evidence>
<gene>
    <name evidence="6" type="ORF">RIF29_36851</name>
</gene>
<dbReference type="Gene3D" id="2.30.280.10">
    <property type="entry name" value="SRA-YDG"/>
    <property type="match status" value="1"/>
</dbReference>
<dbReference type="Pfam" id="PF02182">
    <property type="entry name" value="SAD_SRA"/>
    <property type="match status" value="1"/>
</dbReference>
<name>A0AAN9EE10_CROPI</name>
<evidence type="ECO:0000256" key="1">
    <source>
        <dbReference type="ARBA" id="ARBA00004584"/>
    </source>
</evidence>
<dbReference type="InterPro" id="IPR051357">
    <property type="entry name" value="H3K9_HMTase_SUVAR3-9"/>
</dbReference>
<dbReference type="GO" id="GO:0003690">
    <property type="term" value="F:double-stranded DNA binding"/>
    <property type="evidence" value="ECO:0007669"/>
    <property type="project" value="TreeGrafter"/>
</dbReference>